<dbReference type="CDD" id="cd02440">
    <property type="entry name" value="AdoMet_MTases"/>
    <property type="match status" value="1"/>
</dbReference>
<organism evidence="3 4">
    <name type="scientific">Marinobacter profundi</name>
    <dbReference type="NCBI Taxonomy" id="2666256"/>
    <lineage>
        <taxon>Bacteria</taxon>
        <taxon>Pseudomonadati</taxon>
        <taxon>Pseudomonadota</taxon>
        <taxon>Gammaproteobacteria</taxon>
        <taxon>Pseudomonadales</taxon>
        <taxon>Marinobacteraceae</taxon>
        <taxon>Marinobacter</taxon>
    </lineage>
</organism>
<keyword evidence="4" id="KW-1185">Reference proteome</keyword>
<dbReference type="InterPro" id="IPR041698">
    <property type="entry name" value="Methyltransf_25"/>
</dbReference>
<dbReference type="InterPro" id="IPR029063">
    <property type="entry name" value="SAM-dependent_MTases_sf"/>
</dbReference>
<dbReference type="PANTHER" id="PTHR43317">
    <property type="entry name" value="THERMOSPERMINE SYNTHASE ACAULIS5"/>
    <property type="match status" value="1"/>
</dbReference>
<dbReference type="AlphaFoldDB" id="A0A2G1UL95"/>
<evidence type="ECO:0000313" key="3">
    <source>
        <dbReference type="EMBL" id="PHQ15267.1"/>
    </source>
</evidence>
<dbReference type="Proteomes" id="UP000231409">
    <property type="component" value="Unassembled WGS sequence"/>
</dbReference>
<evidence type="ECO:0000256" key="1">
    <source>
        <dbReference type="ARBA" id="ARBA00023115"/>
    </source>
</evidence>
<evidence type="ECO:0000259" key="2">
    <source>
        <dbReference type="Pfam" id="PF13649"/>
    </source>
</evidence>
<dbReference type="Gene3D" id="3.40.50.150">
    <property type="entry name" value="Vaccinia Virus protein VP39"/>
    <property type="match status" value="1"/>
</dbReference>
<dbReference type="Pfam" id="PF13649">
    <property type="entry name" value="Methyltransf_25"/>
    <property type="match status" value="1"/>
</dbReference>
<comment type="caution">
    <text evidence="3">The sequence shown here is derived from an EMBL/GenBank/DDBJ whole genome shotgun (WGS) entry which is preliminary data.</text>
</comment>
<feature type="domain" description="Methyltransferase" evidence="2">
    <location>
        <begin position="71"/>
        <end position="169"/>
    </location>
</feature>
<dbReference type="GO" id="GO:0006596">
    <property type="term" value="P:polyamine biosynthetic process"/>
    <property type="evidence" value="ECO:0007669"/>
    <property type="project" value="UniProtKB-KW"/>
</dbReference>
<accession>A0A2G1UL95</accession>
<dbReference type="EMBL" id="NTFH01000007">
    <property type="protein sequence ID" value="PHQ15267.1"/>
    <property type="molecule type" value="Genomic_DNA"/>
</dbReference>
<dbReference type="RefSeq" id="WP_099614392.1">
    <property type="nucleotide sequence ID" value="NZ_KZ319370.1"/>
</dbReference>
<gene>
    <name evidence="3" type="ORF">CLH61_09040</name>
</gene>
<proteinExistence type="predicted"/>
<protein>
    <submittedName>
        <fullName evidence="3">Spermidine synthase</fullName>
    </submittedName>
</protein>
<name>A0A2G1UL95_9GAMM</name>
<reference evidence="3 4" key="1">
    <citation type="submission" date="2017-09" db="EMBL/GenBank/DDBJ databases">
        <title>The draft genome sequences of Marinobacter sp. PWS21.</title>
        <authorList>
            <person name="Cao J."/>
        </authorList>
    </citation>
    <scope>NUCLEOTIDE SEQUENCE [LARGE SCALE GENOMIC DNA]</scope>
    <source>
        <strain evidence="3 4">PWS21</strain>
    </source>
</reference>
<dbReference type="PANTHER" id="PTHR43317:SF1">
    <property type="entry name" value="THERMOSPERMINE SYNTHASE ACAULIS5"/>
    <property type="match status" value="1"/>
</dbReference>
<dbReference type="SUPFAM" id="SSF53335">
    <property type="entry name" value="S-adenosyl-L-methionine-dependent methyltransferases"/>
    <property type="match status" value="1"/>
</dbReference>
<keyword evidence="1" id="KW-0620">Polyamine biosynthesis</keyword>
<evidence type="ECO:0000313" key="4">
    <source>
        <dbReference type="Proteomes" id="UP000231409"/>
    </source>
</evidence>
<sequence>MFNQGEIVHHVRDALGSILVVDYRRHRVLTFNTIFEQSKIDRRSPWLPVHEYNRAMLLPVAFGQPRHATVLGLGGGVMASALHHLLPACQVHAVELRQAVLDVAREFFSLPDSDRLRVTISDARNALEQMPDSSTDLILADLYSAERMSPAQAQRQFITQCSRALSAEGWLALNYHRTPDHASPFFRQLKIHFADVLLFRSRSNNTVIYASKRHFEALNSRDPLLAELEARLPIDWRKLMGKVTRLS</sequence>